<protein>
    <submittedName>
        <fullName evidence="2">Uncharacterized protein</fullName>
    </submittedName>
</protein>
<reference evidence="2" key="1">
    <citation type="journal article" date="2015" name="Nature">
        <title>Complex archaea that bridge the gap between prokaryotes and eukaryotes.</title>
        <authorList>
            <person name="Spang A."/>
            <person name="Saw J.H."/>
            <person name="Jorgensen S.L."/>
            <person name="Zaremba-Niedzwiedzka K."/>
            <person name="Martijn J."/>
            <person name="Lind A.E."/>
            <person name="van Eijk R."/>
            <person name="Schleper C."/>
            <person name="Guy L."/>
            <person name="Ettema T.J."/>
        </authorList>
    </citation>
    <scope>NUCLEOTIDE SEQUENCE</scope>
</reference>
<organism evidence="2">
    <name type="scientific">marine sediment metagenome</name>
    <dbReference type="NCBI Taxonomy" id="412755"/>
    <lineage>
        <taxon>unclassified sequences</taxon>
        <taxon>metagenomes</taxon>
        <taxon>ecological metagenomes</taxon>
    </lineage>
</organism>
<dbReference type="EMBL" id="LAZR01000330">
    <property type="protein sequence ID" value="KKN74203.1"/>
    <property type="molecule type" value="Genomic_DNA"/>
</dbReference>
<keyword evidence="1" id="KW-0812">Transmembrane</keyword>
<comment type="caution">
    <text evidence="2">The sequence shown here is derived from an EMBL/GenBank/DDBJ whole genome shotgun (WGS) entry which is preliminary data.</text>
</comment>
<accession>A0A0F9W804</accession>
<dbReference type="AlphaFoldDB" id="A0A0F9W804"/>
<feature type="transmembrane region" description="Helical" evidence="1">
    <location>
        <begin position="6"/>
        <end position="24"/>
    </location>
</feature>
<evidence type="ECO:0000256" key="1">
    <source>
        <dbReference type="SAM" id="Phobius"/>
    </source>
</evidence>
<sequence>MEGLQVAGIGIALAVQFGLLWYRIGKVEGRINGKVNGSYFKCPFYKGGHKEG</sequence>
<keyword evidence="1" id="KW-1133">Transmembrane helix</keyword>
<proteinExistence type="predicted"/>
<evidence type="ECO:0000313" key="2">
    <source>
        <dbReference type="EMBL" id="KKN74203.1"/>
    </source>
</evidence>
<name>A0A0F9W804_9ZZZZ</name>
<keyword evidence="1" id="KW-0472">Membrane</keyword>
<gene>
    <name evidence="2" type="ORF">LCGC14_0392890</name>
</gene>